<dbReference type="OrthoDB" id="9805682at2"/>
<protein>
    <recommendedName>
        <fullName evidence="13">General secretion pathway protein F</fullName>
    </recommendedName>
</protein>
<comment type="caution">
    <text evidence="17">The sequence shown here is derived from an EMBL/GenBank/DDBJ whole genome shotgun (WGS) entry which is preliminary data.</text>
</comment>
<evidence type="ECO:0000256" key="9">
    <source>
        <dbReference type="ARBA" id="ARBA00022837"/>
    </source>
</evidence>
<keyword evidence="8" id="KW-0479">Metal-binding</keyword>
<comment type="similarity">
    <text evidence="3 14">Belongs to the GSP F family.</text>
</comment>
<dbReference type="AlphaFoldDB" id="A0A2U2BT23"/>
<sequence>MPAFEYEALDSAGKRAKGLLSADSELAARRELRRRRMAPLKLHRADRRPALTGLALPRLFRPAGLNAADLMSVTRQLATLVGAGMPVEEAVGLIADQAERVPARRVLMAVRGRVTEGERLSEAMAAHPDSFPAVYRAMVAAGESAGGLSEVLERLAEYLEKSRALSRRISVAMIYPSVLGVVALLVVGVLMVFIVPRIAEQFSTLDVTLPLITRAMIGLSEFLQAGWIWIALAVLVGVFGLSALGRRPGVKRRIDSTLLSLPWLGGFIRKVESARFARTMSILVAAGAVLPDALRAARRASANAPFQDRIARVIDQVEQGAGLSDSLRATGWFPPLVVYMVASGERSGRVDAMFARAADHLEAEVDSAVGVGLNLLEPGVIVFMGGIVALIVLSILLPILRLNTLAMGG</sequence>
<keyword evidence="11 15" id="KW-1133">Transmembrane helix</keyword>
<dbReference type="InterPro" id="IPR018076">
    <property type="entry name" value="T2SS_GspF_dom"/>
</dbReference>
<evidence type="ECO:0000256" key="6">
    <source>
        <dbReference type="ARBA" id="ARBA00022519"/>
    </source>
</evidence>
<reference evidence="18" key="1">
    <citation type="submission" date="2018-05" db="EMBL/GenBank/DDBJ databases">
        <authorList>
            <person name="Liu B.-T."/>
        </authorList>
    </citation>
    <scope>NUCLEOTIDE SEQUENCE [LARGE SCALE GENOMIC DNA]</scope>
    <source>
        <strain evidence="18">WD6-1</strain>
    </source>
</reference>
<dbReference type="InterPro" id="IPR001992">
    <property type="entry name" value="T2SS_GspF/T4SS_PilC_CS"/>
</dbReference>
<feature type="transmembrane region" description="Helical" evidence="15">
    <location>
        <begin position="171"/>
        <end position="195"/>
    </location>
</feature>
<evidence type="ECO:0000256" key="12">
    <source>
        <dbReference type="ARBA" id="ARBA00023136"/>
    </source>
</evidence>
<evidence type="ECO:0000256" key="2">
    <source>
        <dbReference type="ARBA" id="ARBA00004429"/>
    </source>
</evidence>
<dbReference type="InterPro" id="IPR011850">
    <property type="entry name" value="T2SS_GspF"/>
</dbReference>
<keyword evidence="7 14" id="KW-0812">Transmembrane</keyword>
<dbReference type="InterPro" id="IPR042094">
    <property type="entry name" value="T2SS_GspF_sf"/>
</dbReference>
<organism evidence="17 18">
    <name type="scientific">Marinicauda salina</name>
    <dbReference type="NCBI Taxonomy" id="2135793"/>
    <lineage>
        <taxon>Bacteria</taxon>
        <taxon>Pseudomonadati</taxon>
        <taxon>Pseudomonadota</taxon>
        <taxon>Alphaproteobacteria</taxon>
        <taxon>Maricaulales</taxon>
        <taxon>Maricaulaceae</taxon>
        <taxon>Marinicauda</taxon>
    </lineage>
</organism>
<keyword evidence="12 15" id="KW-0472">Membrane</keyword>
<keyword evidence="10" id="KW-0653">Protein transport</keyword>
<name>A0A2U2BT23_9PROT</name>
<evidence type="ECO:0000256" key="1">
    <source>
        <dbReference type="ARBA" id="ARBA00002684"/>
    </source>
</evidence>
<evidence type="ECO:0000256" key="5">
    <source>
        <dbReference type="ARBA" id="ARBA00022475"/>
    </source>
</evidence>
<evidence type="ECO:0000256" key="7">
    <source>
        <dbReference type="ARBA" id="ARBA00022692"/>
    </source>
</evidence>
<proteinExistence type="inferred from homology"/>
<evidence type="ECO:0000256" key="13">
    <source>
        <dbReference type="ARBA" id="ARBA00030750"/>
    </source>
</evidence>
<accession>A0A2U2BT23</accession>
<dbReference type="Proteomes" id="UP000245168">
    <property type="component" value="Unassembled WGS sequence"/>
</dbReference>
<keyword evidence="5" id="KW-1003">Cell membrane</keyword>
<dbReference type="PRINTS" id="PR00812">
    <property type="entry name" value="BCTERIALGSPF"/>
</dbReference>
<dbReference type="EMBL" id="QEXV01000004">
    <property type="protein sequence ID" value="PWE17116.1"/>
    <property type="molecule type" value="Genomic_DNA"/>
</dbReference>
<dbReference type="GO" id="GO:0015628">
    <property type="term" value="P:protein secretion by the type II secretion system"/>
    <property type="evidence" value="ECO:0007669"/>
    <property type="project" value="InterPro"/>
</dbReference>
<dbReference type="PANTHER" id="PTHR30012:SF0">
    <property type="entry name" value="TYPE II SECRETION SYSTEM PROTEIN F-RELATED"/>
    <property type="match status" value="1"/>
</dbReference>
<dbReference type="GO" id="GO:0046872">
    <property type="term" value="F:metal ion binding"/>
    <property type="evidence" value="ECO:0007669"/>
    <property type="project" value="UniProtKB-KW"/>
</dbReference>
<dbReference type="NCBIfam" id="TIGR02120">
    <property type="entry name" value="GspF"/>
    <property type="match status" value="1"/>
</dbReference>
<keyword evidence="6" id="KW-0997">Cell inner membrane</keyword>
<evidence type="ECO:0000256" key="15">
    <source>
        <dbReference type="SAM" id="Phobius"/>
    </source>
</evidence>
<evidence type="ECO:0000256" key="14">
    <source>
        <dbReference type="RuleBase" id="RU003923"/>
    </source>
</evidence>
<evidence type="ECO:0000256" key="3">
    <source>
        <dbReference type="ARBA" id="ARBA00005745"/>
    </source>
</evidence>
<gene>
    <name evidence="17" type="primary">gspF</name>
    <name evidence="17" type="ORF">DDZ18_10480</name>
</gene>
<comment type="function">
    <text evidence="1">Component of the type II secretion system inner membrane complex required for the energy-dependent secretion of extracellular factors such as proteases and toxins from the periplasm.</text>
</comment>
<dbReference type="GO" id="GO:0015627">
    <property type="term" value="C:type II protein secretion system complex"/>
    <property type="evidence" value="ECO:0007669"/>
    <property type="project" value="InterPro"/>
</dbReference>
<evidence type="ECO:0000256" key="10">
    <source>
        <dbReference type="ARBA" id="ARBA00022927"/>
    </source>
</evidence>
<dbReference type="PROSITE" id="PS00874">
    <property type="entry name" value="T2SP_F"/>
    <property type="match status" value="1"/>
</dbReference>
<keyword evidence="4 14" id="KW-0813">Transport</keyword>
<evidence type="ECO:0000256" key="4">
    <source>
        <dbReference type="ARBA" id="ARBA00022448"/>
    </source>
</evidence>
<dbReference type="InterPro" id="IPR003004">
    <property type="entry name" value="GspF/PilC"/>
</dbReference>
<evidence type="ECO:0000256" key="8">
    <source>
        <dbReference type="ARBA" id="ARBA00022723"/>
    </source>
</evidence>
<comment type="subcellular location">
    <subcellularLocation>
        <location evidence="2 14">Cell inner membrane</location>
        <topology evidence="2 14">Multi-pass membrane protein</topology>
    </subcellularLocation>
</comment>
<dbReference type="RefSeq" id="WP_109253340.1">
    <property type="nucleotide sequence ID" value="NZ_QEXV01000004.1"/>
</dbReference>
<feature type="domain" description="Type II secretion system protein GspF" evidence="16">
    <location>
        <begin position="276"/>
        <end position="398"/>
    </location>
</feature>
<keyword evidence="18" id="KW-1185">Reference proteome</keyword>
<evidence type="ECO:0000259" key="16">
    <source>
        <dbReference type="Pfam" id="PF00482"/>
    </source>
</evidence>
<dbReference type="Pfam" id="PF00482">
    <property type="entry name" value="T2SSF"/>
    <property type="match status" value="2"/>
</dbReference>
<keyword evidence="9" id="KW-0106">Calcium</keyword>
<evidence type="ECO:0000313" key="18">
    <source>
        <dbReference type="Proteomes" id="UP000245168"/>
    </source>
</evidence>
<dbReference type="Gene3D" id="1.20.81.30">
    <property type="entry name" value="Type II secretion system (T2SS), domain F"/>
    <property type="match status" value="2"/>
</dbReference>
<dbReference type="FunFam" id="1.20.81.30:FF:000001">
    <property type="entry name" value="Type II secretion system protein F"/>
    <property type="match status" value="2"/>
</dbReference>
<evidence type="ECO:0000313" key="17">
    <source>
        <dbReference type="EMBL" id="PWE17116.1"/>
    </source>
</evidence>
<feature type="transmembrane region" description="Helical" evidence="15">
    <location>
        <begin position="226"/>
        <end position="244"/>
    </location>
</feature>
<feature type="domain" description="Type II secretion system protein GspF" evidence="16">
    <location>
        <begin position="74"/>
        <end position="196"/>
    </location>
</feature>
<feature type="transmembrane region" description="Helical" evidence="15">
    <location>
        <begin position="380"/>
        <end position="400"/>
    </location>
</feature>
<dbReference type="GO" id="GO:0005886">
    <property type="term" value="C:plasma membrane"/>
    <property type="evidence" value="ECO:0007669"/>
    <property type="project" value="UniProtKB-SubCell"/>
</dbReference>
<dbReference type="PANTHER" id="PTHR30012">
    <property type="entry name" value="GENERAL SECRETION PATHWAY PROTEIN"/>
    <property type="match status" value="1"/>
</dbReference>
<evidence type="ECO:0000256" key="11">
    <source>
        <dbReference type="ARBA" id="ARBA00022989"/>
    </source>
</evidence>